<proteinExistence type="predicted"/>
<keyword evidence="3" id="KW-1185">Reference proteome</keyword>
<dbReference type="PANTHER" id="PTHR21581:SF6">
    <property type="entry name" value="TRAFFICKING PROTEIN PARTICLE COMPLEX SUBUNIT 12"/>
    <property type="match status" value="1"/>
</dbReference>
<dbReference type="SUPFAM" id="SSF48452">
    <property type="entry name" value="TPR-like"/>
    <property type="match status" value="1"/>
</dbReference>
<protein>
    <submittedName>
        <fullName evidence="2">Uncharacterized protein</fullName>
    </submittedName>
</protein>
<dbReference type="AlphaFoldDB" id="A0A1Z5JZF6"/>
<dbReference type="EMBL" id="BDSP01000136">
    <property type="protein sequence ID" value="GAX19413.1"/>
    <property type="molecule type" value="Genomic_DNA"/>
</dbReference>
<organism evidence="2 3">
    <name type="scientific">Fistulifera solaris</name>
    <name type="common">Oleaginous diatom</name>
    <dbReference type="NCBI Taxonomy" id="1519565"/>
    <lineage>
        <taxon>Eukaryota</taxon>
        <taxon>Sar</taxon>
        <taxon>Stramenopiles</taxon>
        <taxon>Ochrophyta</taxon>
        <taxon>Bacillariophyta</taxon>
        <taxon>Bacillariophyceae</taxon>
        <taxon>Bacillariophycidae</taxon>
        <taxon>Naviculales</taxon>
        <taxon>Naviculaceae</taxon>
        <taxon>Fistulifera</taxon>
    </lineage>
</organism>
<accession>A0A1Z5JZF6</accession>
<dbReference type="PANTHER" id="PTHR21581">
    <property type="entry name" value="D-ALANYL-D-ALANINE CARBOXYPEPTIDASE"/>
    <property type="match status" value="1"/>
</dbReference>
<reference evidence="2 3" key="1">
    <citation type="journal article" date="2015" name="Plant Cell">
        <title>Oil accumulation by the oleaginous diatom Fistulifera solaris as revealed by the genome and transcriptome.</title>
        <authorList>
            <person name="Tanaka T."/>
            <person name="Maeda Y."/>
            <person name="Veluchamy A."/>
            <person name="Tanaka M."/>
            <person name="Abida H."/>
            <person name="Marechal E."/>
            <person name="Bowler C."/>
            <person name="Muto M."/>
            <person name="Sunaga Y."/>
            <person name="Tanaka M."/>
            <person name="Yoshino T."/>
            <person name="Taniguchi T."/>
            <person name="Fukuda Y."/>
            <person name="Nemoto M."/>
            <person name="Matsumoto M."/>
            <person name="Wong P.S."/>
            <person name="Aburatani S."/>
            <person name="Fujibuchi W."/>
        </authorList>
    </citation>
    <scope>NUCLEOTIDE SEQUENCE [LARGE SCALE GENOMIC DNA]</scope>
    <source>
        <strain evidence="2 3">JPCC DA0580</strain>
    </source>
</reference>
<name>A0A1Z5JZF6_FISSO</name>
<feature type="region of interest" description="Disordered" evidence="1">
    <location>
        <begin position="1"/>
        <end position="22"/>
    </location>
</feature>
<comment type="caution">
    <text evidence="2">The sequence shown here is derived from an EMBL/GenBank/DDBJ whole genome shotgun (WGS) entry which is preliminary data.</text>
</comment>
<dbReference type="OrthoDB" id="428342at2759"/>
<gene>
    <name evidence="2" type="ORF">FisN_4Lh394</name>
</gene>
<dbReference type="Proteomes" id="UP000198406">
    <property type="component" value="Unassembled WGS sequence"/>
</dbReference>
<evidence type="ECO:0000313" key="2">
    <source>
        <dbReference type="EMBL" id="GAX19413.1"/>
    </source>
</evidence>
<evidence type="ECO:0000313" key="3">
    <source>
        <dbReference type="Proteomes" id="UP000198406"/>
    </source>
</evidence>
<evidence type="ECO:0000256" key="1">
    <source>
        <dbReference type="SAM" id="MobiDB-lite"/>
    </source>
</evidence>
<dbReference type="InParanoid" id="A0A1Z5JZF6"/>
<sequence>MASKDDQNQQRETGGLGSPLVKLPAAPVITGARPVAMQQSLAPPSSAKSIIDHPLADIPAGTVVSVPPSTAPSPRSSTTPAAADISRAGLALTQKLTTPPVQTMVAPSHYISMNLDEMADSLLSVASLRTEKGLQPLLQPAPVPTDFSDLERLKFFVKRRSWGDACLLAEKLLRSQSSHYAPIYNALITNSFDQKLPILDSQQDEMVQIMMTQCEAWIKLSRYAELGLEVERWSFCHHNDNTAPSWIPWRLHIMAASSLLYTSEDPSGIEAIDALWKIHQDIPAEDFLSQLQVEHALSNSFIRLKDWRMALSCQERMLDLLPNACQQQAQLSAETTNPLTEKTAAAFQGAYRCEILSQQGRIFLQLGATHEARQIFDMARDAATHVSVTEETVQLMRHSIVPFIPAHISLNNGLLKFSEGQYNEALECFRHCVDLISQRIEMKSAVASLNSSEVKVLIPMPTGAAPEEALYSEAINNMSLCALYTCNLHEAILLMESLIREDPTKFLTERVCLNLCILYELSNETSMAAKKKKVLQVIAKRFMLHDIGPSSYRL</sequence>
<dbReference type="Gene3D" id="1.25.40.10">
    <property type="entry name" value="Tetratricopeptide repeat domain"/>
    <property type="match status" value="1"/>
</dbReference>
<dbReference type="InterPro" id="IPR011990">
    <property type="entry name" value="TPR-like_helical_dom_sf"/>
</dbReference>